<keyword evidence="3" id="KW-1185">Reference proteome</keyword>
<dbReference type="GO" id="GO:0004386">
    <property type="term" value="F:helicase activity"/>
    <property type="evidence" value="ECO:0007669"/>
    <property type="project" value="UniProtKB-KW"/>
</dbReference>
<name>F4L7W8_HALH1</name>
<evidence type="ECO:0000313" key="2">
    <source>
        <dbReference type="EMBL" id="AEE54476.1"/>
    </source>
</evidence>
<dbReference type="Proteomes" id="UP000008461">
    <property type="component" value="Plasmid pHALHY01"/>
</dbReference>
<feature type="domain" description="Helicase ATP-binding" evidence="1">
    <location>
        <begin position="8"/>
        <end position="369"/>
    </location>
</feature>
<dbReference type="KEGG" id="hhy:Halhy_6660"/>
<gene>
    <name evidence="2" type="ordered locus">Halhy_6660</name>
</gene>
<dbReference type="Pfam" id="PF00271">
    <property type="entry name" value="Helicase_C"/>
    <property type="match status" value="1"/>
</dbReference>
<dbReference type="EMBL" id="CP002692">
    <property type="protein sequence ID" value="AEE54476.1"/>
    <property type="molecule type" value="Genomic_DNA"/>
</dbReference>
<keyword evidence="2" id="KW-0547">Nucleotide-binding</keyword>
<sequence>MEQEIQHTLNGLKDFQLETVKYVFEQLYVKGQSKMLIADEVGLGKTIVAKGIIAKAFSQFVPSRSKKVFNVVYICSNQALASQNLKKLNFSGKDQAIDYSESDDRLTALAYLSTKEQQEFPLRIKAFTPATSFDDKTHAGKADERVLLYRLLYLYSDFIPLRNSLKWILKGNRKIKDENWMALINAAEDFDKGKITTLNKIRPKVDSAFRQALNEKVDPDQLPKSFHAAGITYSVKYWTLLRNLCRLNINKDNYRSYDFYKELVSTLRFLLSRVCLEYLQADIFILDEFQRYKQLIDKTGGGEDETELSPHIQLARDIFSFEDSKILMLSATPFKPYTNDFDELNGEDHYNEFVTVLKFLRADKPADFWTKYELDRKALFAYLRHPDTLNLKVSEGASLKKEEALNLKTELEGFYRTCMVRTEKLLASKDRDAMIQYVNKPISIQPEDIYDFVVLDQITQLLNKSHKASLPVPLEYVKSCPFALSFLDNYKHKEKIRNFILKDSELQQLMKRTKQGWVNLKDIKEYKPLIPRRGKSLPNAKLRLLLEETVHNNGWKYLWIPPSIPYYELSGAYKDSWGYSKTLIFSSWKLVPRMVATLVSYEAERLSIGNPKSISEKEKEGKESFKSYYFQKRRSPRPQFTFKAPKEEDPKGMNSFILSYPCLYLANLYDPVMNIIDKKSIRQIKKEIKNLLIAKFQDLNLNQYVTGEGDWNKWHWLAPLLLDKYSKDKQVIAEWLGKGMPKSTLSINTEDLNPDHDEMNGKMRHFNHATEVFQDSKLISAAKLNSSQLDSICEHLAELTIGSPAICYMRSQWRYKDLYEHLLDAAFNVSSAFLAMFNKPESIAVVRLHTEEGDYWERVLQYMIDGNLQAMLDEFVYLLINGENFQSATELSNFISDILSVRTTNMEVEDYPLFISNLKSGQPVKKSIRTHYAIDFGTQRINTARGAGRQINVRQAFNSPFRPFVLASTSIGQEGLDFHLYCKKIFHWNLPSNPIDFEQREGRIHRYQGLVIRLNLASKYQDQMVYHLKTDNIWQDLLKYAEKEKKEADFQCDLVPFWHTETTNGIKIERFVPLYPFSKDIERFNNLIKILTFYRLTFGQPRQSELVDALHESGFSDEEIKKLDDLMINLSPITFKCP</sequence>
<proteinExistence type="predicted"/>
<keyword evidence="2" id="KW-0378">Hydrolase</keyword>
<organism evidence="2 3">
    <name type="scientific">Haliscomenobacter hydrossis (strain ATCC 27775 / DSM 1100 / LMG 10767 / O)</name>
    <dbReference type="NCBI Taxonomy" id="760192"/>
    <lineage>
        <taxon>Bacteria</taxon>
        <taxon>Pseudomonadati</taxon>
        <taxon>Bacteroidota</taxon>
        <taxon>Saprospiria</taxon>
        <taxon>Saprospirales</taxon>
        <taxon>Haliscomenobacteraceae</taxon>
        <taxon>Haliscomenobacter</taxon>
    </lineage>
</organism>
<dbReference type="SUPFAM" id="SSF52540">
    <property type="entry name" value="P-loop containing nucleoside triphosphate hydrolases"/>
    <property type="match status" value="2"/>
</dbReference>
<accession>F4L7W8</accession>
<dbReference type="Gene3D" id="3.40.50.300">
    <property type="entry name" value="P-loop containing nucleotide triphosphate hydrolases"/>
    <property type="match status" value="2"/>
</dbReference>
<keyword evidence="2" id="KW-0347">Helicase</keyword>
<dbReference type="AlphaFoldDB" id="F4L7W8"/>
<dbReference type="SMART" id="SM00487">
    <property type="entry name" value="DEXDc"/>
    <property type="match status" value="1"/>
</dbReference>
<dbReference type="InterPro" id="IPR027417">
    <property type="entry name" value="P-loop_NTPase"/>
</dbReference>
<reference key="2">
    <citation type="submission" date="2011-04" db="EMBL/GenBank/DDBJ databases">
        <title>Complete sequence of plasmid 1 of Haliscomenobacter hydrossis DSM 1100.</title>
        <authorList>
            <consortium name="US DOE Joint Genome Institute (JGI-PGF)"/>
            <person name="Lucas S."/>
            <person name="Han J."/>
            <person name="Lapidus A."/>
            <person name="Bruce D."/>
            <person name="Goodwin L."/>
            <person name="Pitluck S."/>
            <person name="Peters L."/>
            <person name="Kyrpides N."/>
            <person name="Mavromatis K."/>
            <person name="Ivanova N."/>
            <person name="Ovchinnikova G."/>
            <person name="Pagani I."/>
            <person name="Daligault H."/>
            <person name="Detter J.C."/>
            <person name="Han C."/>
            <person name="Land M."/>
            <person name="Hauser L."/>
            <person name="Markowitz V."/>
            <person name="Cheng J.-F."/>
            <person name="Hugenholtz P."/>
            <person name="Woyke T."/>
            <person name="Wu D."/>
            <person name="Verbarg S."/>
            <person name="Frueling A."/>
            <person name="Brambilla E."/>
            <person name="Klenk H.-P."/>
            <person name="Eisen J.A."/>
        </authorList>
    </citation>
    <scope>NUCLEOTIDE SEQUENCE</scope>
    <source>
        <strain>DSM 1100</strain>
    </source>
</reference>
<reference evidence="2 3" key="1">
    <citation type="journal article" date="2011" name="Stand. Genomic Sci.">
        <title>Complete genome sequence of Haliscomenobacter hydrossis type strain (O).</title>
        <authorList>
            <consortium name="US DOE Joint Genome Institute (JGI-PGF)"/>
            <person name="Daligault H."/>
            <person name="Lapidus A."/>
            <person name="Zeytun A."/>
            <person name="Nolan M."/>
            <person name="Lucas S."/>
            <person name="Del Rio T.G."/>
            <person name="Tice H."/>
            <person name="Cheng J.F."/>
            <person name="Tapia R."/>
            <person name="Han C."/>
            <person name="Goodwin L."/>
            <person name="Pitluck S."/>
            <person name="Liolios K."/>
            <person name="Pagani I."/>
            <person name="Ivanova N."/>
            <person name="Huntemann M."/>
            <person name="Mavromatis K."/>
            <person name="Mikhailova N."/>
            <person name="Pati A."/>
            <person name="Chen A."/>
            <person name="Palaniappan K."/>
            <person name="Land M."/>
            <person name="Hauser L."/>
            <person name="Brambilla E.M."/>
            <person name="Rohde M."/>
            <person name="Verbarg S."/>
            <person name="Goker M."/>
            <person name="Bristow J."/>
            <person name="Eisen J.A."/>
            <person name="Markowitz V."/>
            <person name="Hugenholtz P."/>
            <person name="Kyrpides N.C."/>
            <person name="Klenk H.P."/>
            <person name="Woyke T."/>
        </authorList>
    </citation>
    <scope>NUCLEOTIDE SEQUENCE [LARGE SCALE GENOMIC DNA]</scope>
    <source>
        <strain evidence="3">ATCC 27775 / DSM 1100 / LMG 10767 / O</strain>
        <plasmid evidence="3">Plasmid pHALHY01</plasmid>
    </source>
</reference>
<protein>
    <submittedName>
        <fullName evidence="2">Helicase domain-containing protein</fullName>
    </submittedName>
</protein>
<evidence type="ECO:0000313" key="3">
    <source>
        <dbReference type="Proteomes" id="UP000008461"/>
    </source>
</evidence>
<geneLocation type="plasmid" evidence="2 3">
    <name>pHALHY01</name>
</geneLocation>
<dbReference type="InterPro" id="IPR014001">
    <property type="entry name" value="Helicase_ATP-bd"/>
</dbReference>
<dbReference type="InterPro" id="IPR001650">
    <property type="entry name" value="Helicase_C-like"/>
</dbReference>
<dbReference type="HOGENOM" id="CLU_287543_0_0_10"/>
<keyword evidence="2" id="KW-0614">Plasmid</keyword>
<evidence type="ECO:0000259" key="1">
    <source>
        <dbReference type="SMART" id="SM00487"/>
    </source>
</evidence>
<keyword evidence="2" id="KW-0067">ATP-binding</keyword>